<dbReference type="RefSeq" id="WP_215818052.1">
    <property type="nucleotide sequence ID" value="NZ_JAGSOY010000003.1"/>
</dbReference>
<dbReference type="NCBIfam" id="NF041512">
    <property type="entry name" value="PA2817_fam"/>
    <property type="match status" value="1"/>
</dbReference>
<organism evidence="1 2">
    <name type="scientific">Zooshikella harenae</name>
    <dbReference type="NCBI Taxonomy" id="2827238"/>
    <lineage>
        <taxon>Bacteria</taxon>
        <taxon>Pseudomonadati</taxon>
        <taxon>Pseudomonadota</taxon>
        <taxon>Gammaproteobacteria</taxon>
        <taxon>Oceanospirillales</taxon>
        <taxon>Zooshikellaceae</taxon>
        <taxon>Zooshikella</taxon>
    </lineage>
</organism>
<evidence type="ECO:0008006" key="3">
    <source>
        <dbReference type="Google" id="ProtNLM"/>
    </source>
</evidence>
<dbReference type="EMBL" id="JAGSOY010000003">
    <property type="protein sequence ID" value="MBU2709887.1"/>
    <property type="molecule type" value="Genomic_DNA"/>
</dbReference>
<proteinExistence type="predicted"/>
<name>A0ABS5ZAG4_9GAMM</name>
<reference evidence="1 2" key="1">
    <citation type="submission" date="2021-04" db="EMBL/GenBank/DDBJ databases">
        <authorList>
            <person name="Pira H."/>
            <person name="Risdian C."/>
            <person name="Wink J."/>
        </authorList>
    </citation>
    <scope>NUCLEOTIDE SEQUENCE [LARGE SCALE GENOMIC DNA]</scope>
    <source>
        <strain evidence="1 2">WH53</strain>
    </source>
</reference>
<accession>A0ABS5ZAG4</accession>
<evidence type="ECO:0000313" key="2">
    <source>
        <dbReference type="Proteomes" id="UP000690515"/>
    </source>
</evidence>
<dbReference type="InterPro" id="IPR048156">
    <property type="entry name" value="PA2817-like"/>
</dbReference>
<comment type="caution">
    <text evidence="1">The sequence shown here is derived from an EMBL/GenBank/DDBJ whole genome shotgun (WGS) entry which is preliminary data.</text>
</comment>
<evidence type="ECO:0000313" key="1">
    <source>
        <dbReference type="EMBL" id="MBU2709887.1"/>
    </source>
</evidence>
<keyword evidence="2" id="KW-1185">Reference proteome</keyword>
<sequence>MTDFQLPEQLQRLIDRIDHVKQCLTQQQTLFSNTDQYTAWLTRLDELKQALSDQTPDALFLGQETINQLITYYPQLTPLLPRDLLWLLGGDCLHFMPDEEIQKFQMLEEQRFAAQDAKDSFDWDDEVCQLQPTQAPTSPGDYH</sequence>
<protein>
    <recommendedName>
        <fullName evidence="3">Dehydrogenase</fullName>
    </recommendedName>
</protein>
<gene>
    <name evidence="1" type="ORF">KCG35_02330</name>
</gene>
<dbReference type="Proteomes" id="UP000690515">
    <property type="component" value="Unassembled WGS sequence"/>
</dbReference>